<reference evidence="10" key="1">
    <citation type="journal article" date="2020" name="mSystems">
        <title>Genome- and Community-Level Interaction Insights into Carbon Utilization and Element Cycling Functions of Hydrothermarchaeota in Hydrothermal Sediment.</title>
        <authorList>
            <person name="Zhou Z."/>
            <person name="Liu Y."/>
            <person name="Xu W."/>
            <person name="Pan J."/>
            <person name="Luo Z.H."/>
            <person name="Li M."/>
        </authorList>
    </citation>
    <scope>NUCLEOTIDE SEQUENCE [LARGE SCALE GENOMIC DNA]</scope>
    <source>
        <strain evidence="10">SpSt-906</strain>
    </source>
</reference>
<dbReference type="PANTHER" id="PTHR34448">
    <property type="entry name" value="AMINOPEPTIDASE"/>
    <property type="match status" value="1"/>
</dbReference>
<protein>
    <submittedName>
        <fullName evidence="10">Aminopeptidase</fullName>
    </submittedName>
</protein>
<evidence type="ECO:0000256" key="9">
    <source>
        <dbReference type="ARBA" id="ARBA00023049"/>
    </source>
</evidence>
<evidence type="ECO:0000256" key="1">
    <source>
        <dbReference type="ARBA" id="ARBA00001941"/>
    </source>
</evidence>
<evidence type="ECO:0000256" key="3">
    <source>
        <dbReference type="ARBA" id="ARBA00001947"/>
    </source>
</evidence>
<keyword evidence="9" id="KW-0482">Metalloprotease</keyword>
<name>A0A7C3UVX7_UNCW3</name>
<dbReference type="GO" id="GO:0008237">
    <property type="term" value="F:metallopeptidase activity"/>
    <property type="evidence" value="ECO:0007669"/>
    <property type="project" value="UniProtKB-KW"/>
</dbReference>
<evidence type="ECO:0000256" key="5">
    <source>
        <dbReference type="ARBA" id="ARBA00022438"/>
    </source>
</evidence>
<sequence length="367" mass="41924">MKDIRIERWAKVLLDYSLELKPKQLFLIQGTTLAMPLINEVYRQSLRRGAFPYVKLTGEGTTEIFYQEANEEQLTYVSDMEKLEVERIDASLRIIAEWNRKSLTNIDPKKLSLARKAKSGIFERFLERAAKGELRWTLTAYPDYAQAQDAEMSLEEFAEFIFNAGWLNEPDPIKKWREFSESQKRIIEILEKKETIAIKAPGTDLKLSVKGRKWINCDGRENFPDGEIFTGPVEDSIQGVITYSFPAVYSGKEVSGIRLVFKDGEVREAKAEKGEEFLRAMINMDEGAKRVGEFSFGTNYGIKTFVKNILFDEKIGGTCHLALGSAYPETGGVNKSGLHWDMICDLRKESEVYADGELIYKNGRFII</sequence>
<dbReference type="InterPro" id="IPR000787">
    <property type="entry name" value="Peptidase_M29"/>
</dbReference>
<keyword evidence="6" id="KW-0645">Protease</keyword>
<keyword evidence="8" id="KW-0378">Hydrolase</keyword>
<evidence type="ECO:0000256" key="7">
    <source>
        <dbReference type="ARBA" id="ARBA00022723"/>
    </source>
</evidence>
<dbReference type="Gene3D" id="3.40.1830.10">
    <property type="entry name" value="Thermophilic metalloprotease (M29)"/>
    <property type="match status" value="1"/>
</dbReference>
<comment type="cofactor">
    <cofactor evidence="3">
        <name>Zn(2+)</name>
        <dbReference type="ChEBI" id="CHEBI:29105"/>
    </cofactor>
</comment>
<evidence type="ECO:0000313" key="10">
    <source>
        <dbReference type="EMBL" id="HGE98802.1"/>
    </source>
</evidence>
<comment type="caution">
    <text evidence="10">The sequence shown here is derived from an EMBL/GenBank/DDBJ whole genome shotgun (WGS) entry which is preliminary data.</text>
</comment>
<dbReference type="GO" id="GO:0004177">
    <property type="term" value="F:aminopeptidase activity"/>
    <property type="evidence" value="ECO:0007669"/>
    <property type="project" value="UniProtKB-KW"/>
</dbReference>
<evidence type="ECO:0000256" key="4">
    <source>
        <dbReference type="ARBA" id="ARBA00008236"/>
    </source>
</evidence>
<dbReference type="SUPFAM" id="SSF144052">
    <property type="entry name" value="Thermophilic metalloprotease-like"/>
    <property type="match status" value="1"/>
</dbReference>
<comment type="cofactor">
    <cofactor evidence="1">
        <name>Co(2+)</name>
        <dbReference type="ChEBI" id="CHEBI:48828"/>
    </cofactor>
</comment>
<dbReference type="PANTHER" id="PTHR34448:SF1">
    <property type="entry name" value="BLL6088 PROTEIN"/>
    <property type="match status" value="1"/>
</dbReference>
<dbReference type="Pfam" id="PF02073">
    <property type="entry name" value="Peptidase_M29"/>
    <property type="match status" value="1"/>
</dbReference>
<gene>
    <name evidence="10" type="ORF">ENX07_01850</name>
</gene>
<accession>A0A7C3UVX7</accession>
<evidence type="ECO:0000256" key="2">
    <source>
        <dbReference type="ARBA" id="ARBA00001946"/>
    </source>
</evidence>
<dbReference type="AlphaFoldDB" id="A0A7C3UVX7"/>
<proteinExistence type="inferred from homology"/>
<dbReference type="EMBL" id="DTMQ01000011">
    <property type="protein sequence ID" value="HGE98802.1"/>
    <property type="molecule type" value="Genomic_DNA"/>
</dbReference>
<keyword evidence="7" id="KW-0479">Metal-binding</keyword>
<dbReference type="GO" id="GO:0046872">
    <property type="term" value="F:metal ion binding"/>
    <property type="evidence" value="ECO:0007669"/>
    <property type="project" value="UniProtKB-KW"/>
</dbReference>
<evidence type="ECO:0000256" key="8">
    <source>
        <dbReference type="ARBA" id="ARBA00022801"/>
    </source>
</evidence>
<organism evidence="10">
    <name type="scientific">candidate division WOR-3 bacterium</name>
    <dbReference type="NCBI Taxonomy" id="2052148"/>
    <lineage>
        <taxon>Bacteria</taxon>
        <taxon>Bacteria division WOR-3</taxon>
    </lineage>
</organism>
<comment type="cofactor">
    <cofactor evidence="2">
        <name>Mg(2+)</name>
        <dbReference type="ChEBI" id="CHEBI:18420"/>
    </cofactor>
</comment>
<dbReference type="GO" id="GO:0006508">
    <property type="term" value="P:proteolysis"/>
    <property type="evidence" value="ECO:0007669"/>
    <property type="project" value="UniProtKB-KW"/>
</dbReference>
<dbReference type="InterPro" id="IPR052170">
    <property type="entry name" value="M29_Exopeptidase"/>
</dbReference>
<dbReference type="InterPro" id="IPR035097">
    <property type="entry name" value="M29_N-terminal"/>
</dbReference>
<keyword evidence="5 10" id="KW-0031">Aminopeptidase</keyword>
<evidence type="ECO:0000256" key="6">
    <source>
        <dbReference type="ARBA" id="ARBA00022670"/>
    </source>
</evidence>
<comment type="similarity">
    <text evidence="4">Belongs to the peptidase M29 family.</text>
</comment>